<sequence>MKRLPNLDVLRFVLVSIVVFFHLPQLCKNQGLPYFMDAPIFNRGIEAVYLFFVLSGFLIIKIIYDNKQEGTFSIKKFYARRVLRIFPLYYLIMIFGYIFYWLVLPKLGMAYHNNYALTDSIVLTTFFMPNISAKLFMPGGILEVLWSIGIEEQFYILVAPLLFFVNKNRVLQLLIVLTIGYFIVFHLDVFSYFKKYNMVFFFMFFGGIVAILEDKKKLEFLKYTALIPITIFTLTVLYFTTTALHVIEGFWFNLVSMVLFGLFVHTLAYNNRGIQIKNKALNYLGQISYGLYMYNVVALYVVVYLFLELQKTIKINAVLIIILMYLLTFALTVIIAHFSYKYFEGYFLKLKNKFR</sequence>
<organism evidence="3 4">
    <name type="scientific">Olleya sediminilitoris</name>
    <dbReference type="NCBI Taxonomy" id="2795739"/>
    <lineage>
        <taxon>Bacteria</taxon>
        <taxon>Pseudomonadati</taxon>
        <taxon>Bacteroidota</taxon>
        <taxon>Flavobacteriia</taxon>
        <taxon>Flavobacteriales</taxon>
        <taxon>Flavobacteriaceae</taxon>
    </lineage>
</organism>
<dbReference type="Pfam" id="PF01757">
    <property type="entry name" value="Acyl_transf_3"/>
    <property type="match status" value="1"/>
</dbReference>
<feature type="transmembrane region" description="Helical" evidence="1">
    <location>
        <begin position="250"/>
        <end position="269"/>
    </location>
</feature>
<keyword evidence="1" id="KW-0812">Transmembrane</keyword>
<feature type="transmembrane region" description="Helical" evidence="1">
    <location>
        <begin position="9"/>
        <end position="27"/>
    </location>
</feature>
<dbReference type="Proteomes" id="UP000605013">
    <property type="component" value="Unassembled WGS sequence"/>
</dbReference>
<accession>A0ABS1WK48</accession>
<dbReference type="InterPro" id="IPR050879">
    <property type="entry name" value="Acyltransferase_3"/>
</dbReference>
<name>A0ABS1WK48_9FLAO</name>
<evidence type="ECO:0000313" key="3">
    <source>
        <dbReference type="EMBL" id="MBL7559488.1"/>
    </source>
</evidence>
<dbReference type="GO" id="GO:0016746">
    <property type="term" value="F:acyltransferase activity"/>
    <property type="evidence" value="ECO:0007669"/>
    <property type="project" value="UniProtKB-KW"/>
</dbReference>
<dbReference type="RefSeq" id="WP_116823070.1">
    <property type="nucleotide sequence ID" value="NZ_JAEMEF010000004.1"/>
</dbReference>
<keyword evidence="1" id="KW-1133">Transmembrane helix</keyword>
<feature type="transmembrane region" description="Helical" evidence="1">
    <location>
        <begin position="289"/>
        <end position="307"/>
    </location>
</feature>
<feature type="transmembrane region" description="Helical" evidence="1">
    <location>
        <begin position="196"/>
        <end position="213"/>
    </location>
</feature>
<feature type="transmembrane region" description="Helical" evidence="1">
    <location>
        <begin position="144"/>
        <end position="163"/>
    </location>
</feature>
<dbReference type="PANTHER" id="PTHR23028">
    <property type="entry name" value="ACETYLTRANSFERASE"/>
    <property type="match status" value="1"/>
</dbReference>
<feature type="transmembrane region" description="Helical" evidence="1">
    <location>
        <begin position="170"/>
        <end position="190"/>
    </location>
</feature>
<keyword evidence="3" id="KW-0012">Acyltransferase</keyword>
<feature type="transmembrane region" description="Helical" evidence="1">
    <location>
        <begin position="225"/>
        <end position="244"/>
    </location>
</feature>
<keyword evidence="1" id="KW-0472">Membrane</keyword>
<keyword evidence="4" id="KW-1185">Reference proteome</keyword>
<protein>
    <submittedName>
        <fullName evidence="3">Acyltransferase</fullName>
    </submittedName>
</protein>
<evidence type="ECO:0000313" key="4">
    <source>
        <dbReference type="Proteomes" id="UP000605013"/>
    </source>
</evidence>
<keyword evidence="3" id="KW-0808">Transferase</keyword>
<proteinExistence type="predicted"/>
<evidence type="ECO:0000256" key="1">
    <source>
        <dbReference type="SAM" id="Phobius"/>
    </source>
</evidence>
<reference evidence="3 4" key="1">
    <citation type="submission" date="2020-12" db="EMBL/GenBank/DDBJ databases">
        <title>Olleya sediminilitoris sp. nov., isolated from a tidal flat.</title>
        <authorList>
            <person name="Park S."/>
            <person name="Yoon J.-H."/>
        </authorList>
    </citation>
    <scope>NUCLEOTIDE SEQUENCE [LARGE SCALE GENOMIC DNA]</scope>
    <source>
        <strain evidence="3 4">YSTF-M6</strain>
    </source>
</reference>
<dbReference type="EMBL" id="JAEMEF010000004">
    <property type="protein sequence ID" value="MBL7559488.1"/>
    <property type="molecule type" value="Genomic_DNA"/>
</dbReference>
<feature type="transmembrane region" description="Helical" evidence="1">
    <location>
        <begin position="85"/>
        <end position="103"/>
    </location>
</feature>
<feature type="transmembrane region" description="Helical" evidence="1">
    <location>
        <begin position="47"/>
        <end position="64"/>
    </location>
</feature>
<dbReference type="InterPro" id="IPR002656">
    <property type="entry name" value="Acyl_transf_3_dom"/>
</dbReference>
<feature type="domain" description="Acyltransferase 3" evidence="2">
    <location>
        <begin position="6"/>
        <end position="336"/>
    </location>
</feature>
<comment type="caution">
    <text evidence="3">The sequence shown here is derived from an EMBL/GenBank/DDBJ whole genome shotgun (WGS) entry which is preliminary data.</text>
</comment>
<dbReference type="PANTHER" id="PTHR23028:SF53">
    <property type="entry name" value="ACYL_TRANSF_3 DOMAIN-CONTAINING PROTEIN"/>
    <property type="match status" value="1"/>
</dbReference>
<gene>
    <name evidence="3" type="ORF">JAO71_06670</name>
</gene>
<evidence type="ECO:0000259" key="2">
    <source>
        <dbReference type="Pfam" id="PF01757"/>
    </source>
</evidence>
<feature type="transmembrane region" description="Helical" evidence="1">
    <location>
        <begin position="319"/>
        <end position="343"/>
    </location>
</feature>